<keyword evidence="3" id="KW-1185">Reference proteome</keyword>
<feature type="non-terminal residue" evidence="2">
    <location>
        <position position="303"/>
    </location>
</feature>
<protein>
    <recommendedName>
        <fullName evidence="1">Methyltransferase FkbM domain-containing protein</fullName>
    </recommendedName>
</protein>
<dbReference type="Pfam" id="PF05050">
    <property type="entry name" value="Methyltransf_21"/>
    <property type="match status" value="1"/>
</dbReference>
<dbReference type="GO" id="GO:0005794">
    <property type="term" value="C:Golgi apparatus"/>
    <property type="evidence" value="ECO:0007669"/>
    <property type="project" value="TreeGrafter"/>
</dbReference>
<dbReference type="Proteomes" id="UP001497623">
    <property type="component" value="Unassembled WGS sequence"/>
</dbReference>
<dbReference type="GO" id="GO:0005789">
    <property type="term" value="C:endoplasmic reticulum membrane"/>
    <property type="evidence" value="ECO:0007669"/>
    <property type="project" value="TreeGrafter"/>
</dbReference>
<evidence type="ECO:0000313" key="3">
    <source>
        <dbReference type="Proteomes" id="UP001497623"/>
    </source>
</evidence>
<dbReference type="Gene3D" id="3.40.50.150">
    <property type="entry name" value="Vaccinia Virus protein VP39"/>
    <property type="match status" value="1"/>
</dbReference>
<organism evidence="2 3">
    <name type="scientific">Meganyctiphanes norvegica</name>
    <name type="common">Northern krill</name>
    <name type="synonym">Thysanopoda norvegica</name>
    <dbReference type="NCBI Taxonomy" id="48144"/>
    <lineage>
        <taxon>Eukaryota</taxon>
        <taxon>Metazoa</taxon>
        <taxon>Ecdysozoa</taxon>
        <taxon>Arthropoda</taxon>
        <taxon>Crustacea</taxon>
        <taxon>Multicrustacea</taxon>
        <taxon>Malacostraca</taxon>
        <taxon>Eumalacostraca</taxon>
        <taxon>Eucarida</taxon>
        <taxon>Euphausiacea</taxon>
        <taxon>Euphausiidae</taxon>
        <taxon>Meganyctiphanes</taxon>
    </lineage>
</organism>
<dbReference type="GO" id="GO:0006888">
    <property type="term" value="P:endoplasmic reticulum to Golgi vesicle-mediated transport"/>
    <property type="evidence" value="ECO:0007669"/>
    <property type="project" value="TreeGrafter"/>
</dbReference>
<dbReference type="PANTHER" id="PTHR34009">
    <property type="entry name" value="PROTEIN STAR"/>
    <property type="match status" value="1"/>
</dbReference>
<dbReference type="EMBL" id="CAXKWB010021776">
    <property type="protein sequence ID" value="CAL4123574.1"/>
    <property type="molecule type" value="Genomic_DNA"/>
</dbReference>
<evidence type="ECO:0000313" key="2">
    <source>
        <dbReference type="EMBL" id="CAL4123574.1"/>
    </source>
</evidence>
<accession>A0AAV2RH72</accession>
<proteinExistence type="predicted"/>
<dbReference type="InterPro" id="IPR029063">
    <property type="entry name" value="SAM-dependent_MTases_sf"/>
</dbReference>
<dbReference type="AlphaFoldDB" id="A0AAV2RH72"/>
<name>A0AAV2RH72_MEGNR</name>
<sequence>MTKYISFNFCQQYLKRKWVSTGLLCLSLLCVTTISRTHISNAIVKERSDQLEVENASSGRANFEELLAGRGPLYLAPDHPQLIQYVRQNVLVPPSQLPYNLTHPDKDSSPEGQTKRALKIVNNMSGGFFVEAGAVDGEHYSNTLGLELHNDWSGLLVEPNPKSFAKLLHKHRKAWAANACLSPYQYPAKIPFKPAIRKDMEIPESSGKVYKYKIKEEDDIEVQCFPLQSLLLALNQTTVDYLSLDVEGSELDVITTLPLQDLNIKVFSIEYLYIPGGKEAVVQYMNCKGYIYHSSIYLDVFMI</sequence>
<gene>
    <name evidence="2" type="ORF">MNOR_LOCUS24078</name>
</gene>
<reference evidence="2 3" key="1">
    <citation type="submission" date="2024-05" db="EMBL/GenBank/DDBJ databases">
        <authorList>
            <person name="Wallberg A."/>
        </authorList>
    </citation>
    <scope>NUCLEOTIDE SEQUENCE [LARGE SCALE GENOMIC DNA]</scope>
</reference>
<feature type="domain" description="Methyltransferase FkbM" evidence="1">
    <location>
        <begin position="132"/>
        <end position="292"/>
    </location>
</feature>
<dbReference type="InterPro" id="IPR053202">
    <property type="entry name" value="EGF_Rcpt_Signaling_Reg"/>
</dbReference>
<dbReference type="SUPFAM" id="SSF53335">
    <property type="entry name" value="S-adenosyl-L-methionine-dependent methyltransferases"/>
    <property type="match status" value="1"/>
</dbReference>
<dbReference type="GO" id="GO:0016197">
    <property type="term" value="P:endosomal transport"/>
    <property type="evidence" value="ECO:0007669"/>
    <property type="project" value="TreeGrafter"/>
</dbReference>
<comment type="caution">
    <text evidence="2">The sequence shown here is derived from an EMBL/GenBank/DDBJ whole genome shotgun (WGS) entry which is preliminary data.</text>
</comment>
<evidence type="ECO:0000259" key="1">
    <source>
        <dbReference type="Pfam" id="PF05050"/>
    </source>
</evidence>
<dbReference type="PANTHER" id="PTHR34009:SF2">
    <property type="entry name" value="PROTEIN STAR"/>
    <property type="match status" value="1"/>
</dbReference>
<dbReference type="InterPro" id="IPR006342">
    <property type="entry name" value="FkbM_mtfrase"/>
</dbReference>
<dbReference type="GO" id="GO:0005886">
    <property type="term" value="C:plasma membrane"/>
    <property type="evidence" value="ECO:0007669"/>
    <property type="project" value="TreeGrafter"/>
</dbReference>
<dbReference type="GO" id="GO:0031902">
    <property type="term" value="C:late endosome membrane"/>
    <property type="evidence" value="ECO:0007669"/>
    <property type="project" value="TreeGrafter"/>
</dbReference>